<dbReference type="Proteomes" id="UP000230750">
    <property type="component" value="Unassembled WGS sequence"/>
</dbReference>
<keyword evidence="1" id="KW-0732">Signal</keyword>
<feature type="chain" id="PRO_5013883266" evidence="1">
    <location>
        <begin position="25"/>
        <end position="136"/>
    </location>
</feature>
<accession>A0A2G8JT39</accession>
<comment type="caution">
    <text evidence="2">The sequence shown here is derived from an EMBL/GenBank/DDBJ whole genome shotgun (WGS) entry which is preliminary data.</text>
</comment>
<proteinExistence type="predicted"/>
<protein>
    <submittedName>
        <fullName evidence="2">Uncharacterized protein</fullName>
    </submittedName>
</protein>
<name>A0A2G8JT39_STIJA</name>
<feature type="signal peptide" evidence="1">
    <location>
        <begin position="1"/>
        <end position="24"/>
    </location>
</feature>
<evidence type="ECO:0000313" key="2">
    <source>
        <dbReference type="EMBL" id="PIK38947.1"/>
    </source>
</evidence>
<sequence>MGRFLLCLAIGCALLAYILNPSVPDGIEERWKYRLVAASFKLYHLVGVAYSVFTSGDQSANVAIATQAAVCLASDHVSTEHEGPGVIRTRGNFNGTRVYIYQPLSHQMNSYPALFTFTEEGYQWEQHVSKVQVSID</sequence>
<keyword evidence="3" id="KW-1185">Reference proteome</keyword>
<dbReference type="AlphaFoldDB" id="A0A2G8JT39"/>
<evidence type="ECO:0000313" key="3">
    <source>
        <dbReference type="Proteomes" id="UP000230750"/>
    </source>
</evidence>
<dbReference type="EMBL" id="MRZV01001298">
    <property type="protein sequence ID" value="PIK38947.1"/>
    <property type="molecule type" value="Genomic_DNA"/>
</dbReference>
<reference evidence="2 3" key="1">
    <citation type="journal article" date="2017" name="PLoS Biol.">
        <title>The sea cucumber genome provides insights into morphological evolution and visceral regeneration.</title>
        <authorList>
            <person name="Zhang X."/>
            <person name="Sun L."/>
            <person name="Yuan J."/>
            <person name="Sun Y."/>
            <person name="Gao Y."/>
            <person name="Zhang L."/>
            <person name="Li S."/>
            <person name="Dai H."/>
            <person name="Hamel J.F."/>
            <person name="Liu C."/>
            <person name="Yu Y."/>
            <person name="Liu S."/>
            <person name="Lin W."/>
            <person name="Guo K."/>
            <person name="Jin S."/>
            <person name="Xu P."/>
            <person name="Storey K.B."/>
            <person name="Huan P."/>
            <person name="Zhang T."/>
            <person name="Zhou Y."/>
            <person name="Zhang J."/>
            <person name="Lin C."/>
            <person name="Li X."/>
            <person name="Xing L."/>
            <person name="Huo D."/>
            <person name="Sun M."/>
            <person name="Wang L."/>
            <person name="Mercier A."/>
            <person name="Li F."/>
            <person name="Yang H."/>
            <person name="Xiang J."/>
        </authorList>
    </citation>
    <scope>NUCLEOTIDE SEQUENCE [LARGE SCALE GENOMIC DNA]</scope>
    <source>
        <strain evidence="2">Shaxun</strain>
        <tissue evidence="2">Muscle</tissue>
    </source>
</reference>
<evidence type="ECO:0000256" key="1">
    <source>
        <dbReference type="SAM" id="SignalP"/>
    </source>
</evidence>
<organism evidence="2 3">
    <name type="scientific">Stichopus japonicus</name>
    <name type="common">Sea cucumber</name>
    <dbReference type="NCBI Taxonomy" id="307972"/>
    <lineage>
        <taxon>Eukaryota</taxon>
        <taxon>Metazoa</taxon>
        <taxon>Echinodermata</taxon>
        <taxon>Eleutherozoa</taxon>
        <taxon>Echinozoa</taxon>
        <taxon>Holothuroidea</taxon>
        <taxon>Aspidochirotacea</taxon>
        <taxon>Aspidochirotida</taxon>
        <taxon>Stichopodidae</taxon>
        <taxon>Apostichopus</taxon>
    </lineage>
</organism>
<gene>
    <name evidence="2" type="ORF">BSL78_24218</name>
</gene>